<keyword evidence="3" id="KW-1185">Reference proteome</keyword>
<dbReference type="OMA" id="MVENNDC"/>
<dbReference type="InParanoid" id="C5LS40"/>
<sequence>MLEGFEDELLAMEQGEGVGVRPARVGVGIVRRSSQSSQVPSNRKRPVEECRVTEDSSAVKPEDEEEVMVENNDCMVDDLVGPTPKSVTKRRRTSVDEGSTSVEVASDMKENDEPVTRAVAKEEDPASPGAPKPKVTREGGVKSSDDTPQKVVDFGDSWLITDEADETPSKASSSSPQGSSSAEDHGLDAVKEEEDGSLM</sequence>
<feature type="compositionally biased region" description="Low complexity" evidence="1">
    <location>
        <begin position="169"/>
        <end position="181"/>
    </location>
</feature>
<dbReference type="GeneID" id="9043524"/>
<evidence type="ECO:0000313" key="2">
    <source>
        <dbReference type="EMBL" id="EER00453.1"/>
    </source>
</evidence>
<dbReference type="EMBL" id="GG685012">
    <property type="protein sequence ID" value="EER00453.1"/>
    <property type="molecule type" value="Genomic_DNA"/>
</dbReference>
<accession>C5LS40</accession>
<name>C5LS40_PERM5</name>
<reference evidence="2 3" key="1">
    <citation type="submission" date="2008-07" db="EMBL/GenBank/DDBJ databases">
        <authorList>
            <person name="El-Sayed N."/>
            <person name="Caler E."/>
            <person name="Inman J."/>
            <person name="Amedeo P."/>
            <person name="Hass B."/>
            <person name="Wortman J."/>
        </authorList>
    </citation>
    <scope>NUCLEOTIDE SEQUENCE [LARGE SCALE GENOMIC DNA]</scope>
    <source>
        <strain evidence="3">ATCC 50983 / TXsc</strain>
    </source>
</reference>
<feature type="compositionally biased region" description="Low complexity" evidence="1">
    <location>
        <begin position="30"/>
        <end position="39"/>
    </location>
</feature>
<evidence type="ECO:0000313" key="3">
    <source>
        <dbReference type="Proteomes" id="UP000007800"/>
    </source>
</evidence>
<protein>
    <submittedName>
        <fullName evidence="2">Uncharacterized protein</fullName>
    </submittedName>
</protein>
<organism evidence="3">
    <name type="scientific">Perkinsus marinus (strain ATCC 50983 / TXsc)</name>
    <dbReference type="NCBI Taxonomy" id="423536"/>
    <lineage>
        <taxon>Eukaryota</taxon>
        <taxon>Sar</taxon>
        <taxon>Alveolata</taxon>
        <taxon>Perkinsozoa</taxon>
        <taxon>Perkinsea</taxon>
        <taxon>Perkinsida</taxon>
        <taxon>Perkinsidae</taxon>
        <taxon>Perkinsus</taxon>
    </lineage>
</organism>
<proteinExistence type="predicted"/>
<evidence type="ECO:0000256" key="1">
    <source>
        <dbReference type="SAM" id="MobiDB-lite"/>
    </source>
</evidence>
<feature type="compositionally biased region" description="Basic and acidic residues" evidence="1">
    <location>
        <begin position="45"/>
        <end position="54"/>
    </location>
</feature>
<gene>
    <name evidence="2" type="ORF">Pmar_PMAR013946</name>
</gene>
<dbReference type="AlphaFoldDB" id="C5LS40"/>
<feature type="region of interest" description="Disordered" evidence="1">
    <location>
        <begin position="30"/>
        <end position="199"/>
    </location>
</feature>
<dbReference type="OrthoDB" id="6755010at2759"/>
<dbReference type="RefSeq" id="XP_002767735.1">
    <property type="nucleotide sequence ID" value="XM_002767689.1"/>
</dbReference>
<feature type="compositionally biased region" description="Basic and acidic residues" evidence="1">
    <location>
        <begin position="106"/>
        <end position="124"/>
    </location>
</feature>
<dbReference type="Proteomes" id="UP000007800">
    <property type="component" value="Unassembled WGS sequence"/>
</dbReference>
<feature type="non-terminal residue" evidence="2">
    <location>
        <position position="199"/>
    </location>
</feature>
<feature type="compositionally biased region" description="Basic and acidic residues" evidence="1">
    <location>
        <begin position="135"/>
        <end position="148"/>
    </location>
</feature>